<dbReference type="OrthoDB" id="3638982at2759"/>
<dbReference type="Proteomes" id="UP000799436">
    <property type="component" value="Unassembled WGS sequence"/>
</dbReference>
<organism evidence="2 3">
    <name type="scientific">Teratosphaeria nubilosa</name>
    <dbReference type="NCBI Taxonomy" id="161662"/>
    <lineage>
        <taxon>Eukaryota</taxon>
        <taxon>Fungi</taxon>
        <taxon>Dikarya</taxon>
        <taxon>Ascomycota</taxon>
        <taxon>Pezizomycotina</taxon>
        <taxon>Dothideomycetes</taxon>
        <taxon>Dothideomycetidae</taxon>
        <taxon>Mycosphaerellales</taxon>
        <taxon>Teratosphaeriaceae</taxon>
        <taxon>Teratosphaeria</taxon>
    </lineage>
</organism>
<gene>
    <name evidence="2" type="ORF">EJ03DRAFT_63559</name>
</gene>
<feature type="chain" id="PRO_5026286305" evidence="1">
    <location>
        <begin position="18"/>
        <end position="193"/>
    </location>
</feature>
<evidence type="ECO:0000313" key="3">
    <source>
        <dbReference type="Proteomes" id="UP000799436"/>
    </source>
</evidence>
<dbReference type="EMBL" id="ML995825">
    <property type="protein sequence ID" value="KAF2770480.1"/>
    <property type="molecule type" value="Genomic_DNA"/>
</dbReference>
<name>A0A6G1LCX2_9PEZI</name>
<reference evidence="2" key="1">
    <citation type="journal article" date="2020" name="Stud. Mycol.">
        <title>101 Dothideomycetes genomes: a test case for predicting lifestyles and emergence of pathogens.</title>
        <authorList>
            <person name="Haridas S."/>
            <person name="Albert R."/>
            <person name="Binder M."/>
            <person name="Bloem J."/>
            <person name="Labutti K."/>
            <person name="Salamov A."/>
            <person name="Andreopoulos B."/>
            <person name="Baker S."/>
            <person name="Barry K."/>
            <person name="Bills G."/>
            <person name="Bluhm B."/>
            <person name="Cannon C."/>
            <person name="Castanera R."/>
            <person name="Culley D."/>
            <person name="Daum C."/>
            <person name="Ezra D."/>
            <person name="Gonzalez J."/>
            <person name="Henrissat B."/>
            <person name="Kuo A."/>
            <person name="Liang C."/>
            <person name="Lipzen A."/>
            <person name="Lutzoni F."/>
            <person name="Magnuson J."/>
            <person name="Mondo S."/>
            <person name="Nolan M."/>
            <person name="Ohm R."/>
            <person name="Pangilinan J."/>
            <person name="Park H.-J."/>
            <person name="Ramirez L."/>
            <person name="Alfaro M."/>
            <person name="Sun H."/>
            <person name="Tritt A."/>
            <person name="Yoshinaga Y."/>
            <person name="Zwiers L.-H."/>
            <person name="Turgeon B."/>
            <person name="Goodwin S."/>
            <person name="Spatafora J."/>
            <person name="Crous P."/>
            <person name="Grigoriev I."/>
        </authorList>
    </citation>
    <scope>NUCLEOTIDE SEQUENCE</scope>
    <source>
        <strain evidence="2">CBS 116005</strain>
    </source>
</reference>
<dbReference type="AlphaFoldDB" id="A0A6G1LCX2"/>
<keyword evidence="3" id="KW-1185">Reference proteome</keyword>
<sequence>MYTNLLITLALLGSAAAAPWSEPGSWSGSGSSGYNSGSSGYHSGSKDACSEAVVALATGIHLNIQGQYGEFNSTKKIIAIESSTPVNMTAFCIAKGQLLANVQTGMNLRQFNQEIAPAGNPALPGLAKYQAAEEVEKMLAESFTGVPSHDMANLNYLLSNITTGIQLNENNLKNATSVCDFTLQFPAADQSGS</sequence>
<keyword evidence="1" id="KW-0732">Signal</keyword>
<evidence type="ECO:0000313" key="2">
    <source>
        <dbReference type="EMBL" id="KAF2770480.1"/>
    </source>
</evidence>
<feature type="signal peptide" evidence="1">
    <location>
        <begin position="1"/>
        <end position="17"/>
    </location>
</feature>
<proteinExistence type="predicted"/>
<accession>A0A6G1LCX2</accession>
<evidence type="ECO:0000256" key="1">
    <source>
        <dbReference type="SAM" id="SignalP"/>
    </source>
</evidence>
<protein>
    <submittedName>
        <fullName evidence="2">Uncharacterized protein</fullName>
    </submittedName>
</protein>